<feature type="binding site" evidence="8">
    <location>
        <begin position="15"/>
        <end position="23"/>
    </location>
    <ligand>
        <name>ATP</name>
        <dbReference type="ChEBI" id="CHEBI:30616"/>
    </ligand>
</feature>
<evidence type="ECO:0000256" key="1">
    <source>
        <dbReference type="ARBA" id="ARBA00004967"/>
    </source>
</evidence>
<proteinExistence type="inferred from homology"/>
<dbReference type="SUPFAM" id="SSF69864">
    <property type="entry name" value="Argininosuccinate synthetase, C-terminal domain"/>
    <property type="match status" value="1"/>
</dbReference>
<evidence type="ECO:0000313" key="12">
    <source>
        <dbReference type="Proteomes" id="UP001297272"/>
    </source>
</evidence>
<feature type="binding site" evidence="8">
    <location>
        <position position="193"/>
    </location>
    <ligand>
        <name>L-citrulline</name>
        <dbReference type="ChEBI" id="CHEBI:57743"/>
    </ligand>
</feature>
<dbReference type="Gene3D" id="3.40.50.620">
    <property type="entry name" value="HUPs"/>
    <property type="match status" value="1"/>
</dbReference>
<evidence type="ECO:0000256" key="5">
    <source>
        <dbReference type="ARBA" id="ARBA00022605"/>
    </source>
</evidence>
<name>A0ABS5RZ84_9HYPH</name>
<feature type="binding site" evidence="8">
    <location>
        <position position="42"/>
    </location>
    <ligand>
        <name>ATP</name>
        <dbReference type="ChEBI" id="CHEBI:30616"/>
    </ligand>
</feature>
<feature type="binding site" evidence="8">
    <location>
        <position position="184"/>
    </location>
    <ligand>
        <name>L-citrulline</name>
        <dbReference type="ChEBI" id="CHEBI:57743"/>
    </ligand>
</feature>
<feature type="binding site" evidence="8">
    <location>
        <position position="133"/>
    </location>
    <ligand>
        <name>L-citrulline</name>
        <dbReference type="ChEBI" id="CHEBI:57743"/>
    </ligand>
</feature>
<dbReference type="Pfam" id="PF00764">
    <property type="entry name" value="Arginosuc_synth"/>
    <property type="match status" value="1"/>
</dbReference>
<reference evidence="11 12" key="1">
    <citation type="submission" date="2021-03" db="EMBL/GenBank/DDBJ databases">
        <title>Tianweitania aestuarii sp. nov., isolated from a tidal flat.</title>
        <authorList>
            <person name="Park S."/>
            <person name="Yoon J.-H."/>
        </authorList>
    </citation>
    <scope>NUCLEOTIDE SEQUENCE [LARGE SCALE GENOMIC DNA]</scope>
    <source>
        <strain evidence="11 12">BSSL-BM11</strain>
    </source>
</reference>
<feature type="binding site" evidence="8">
    <location>
        <position position="269"/>
    </location>
    <ligand>
        <name>L-citrulline</name>
        <dbReference type="ChEBI" id="CHEBI:57743"/>
    </ligand>
</feature>
<comment type="caution">
    <text evidence="11">The sequence shown here is derived from an EMBL/GenBank/DDBJ whole genome shotgun (WGS) entry which is preliminary data.</text>
</comment>
<dbReference type="GO" id="GO:0004055">
    <property type="term" value="F:argininosuccinate synthase activity"/>
    <property type="evidence" value="ECO:0007669"/>
    <property type="project" value="UniProtKB-EC"/>
</dbReference>
<evidence type="ECO:0000256" key="6">
    <source>
        <dbReference type="ARBA" id="ARBA00022741"/>
    </source>
</evidence>
<feature type="binding site" evidence="8">
    <location>
        <position position="98"/>
    </location>
    <ligand>
        <name>L-citrulline</name>
        <dbReference type="ChEBI" id="CHEBI:57743"/>
    </ligand>
</feature>
<dbReference type="PROSITE" id="PS00565">
    <property type="entry name" value="ARGININOSUCCIN_SYN_2"/>
    <property type="match status" value="1"/>
</dbReference>
<dbReference type="SUPFAM" id="SSF52402">
    <property type="entry name" value="Adenine nucleotide alpha hydrolases-like"/>
    <property type="match status" value="1"/>
</dbReference>
<gene>
    <name evidence="8" type="primary">argG</name>
    <name evidence="11" type="ORF">JYU29_16525</name>
</gene>
<dbReference type="PANTHER" id="PTHR11587">
    <property type="entry name" value="ARGININOSUCCINATE SYNTHASE"/>
    <property type="match status" value="1"/>
</dbReference>
<dbReference type="InterPro" id="IPR018223">
    <property type="entry name" value="Arginosuc_synth_CS"/>
</dbReference>
<dbReference type="Gene3D" id="1.20.5.470">
    <property type="entry name" value="Single helix bin"/>
    <property type="match status" value="1"/>
</dbReference>
<dbReference type="PROSITE" id="PS00564">
    <property type="entry name" value="ARGININOSUCCIN_SYN_1"/>
    <property type="match status" value="1"/>
</dbReference>
<feature type="binding site" evidence="8">
    <location>
        <position position="93"/>
    </location>
    <ligand>
        <name>L-citrulline</name>
        <dbReference type="ChEBI" id="CHEBI:57743"/>
    </ligand>
</feature>
<feature type="binding site" evidence="8">
    <location>
        <position position="129"/>
    </location>
    <ligand>
        <name>L-aspartate</name>
        <dbReference type="ChEBI" id="CHEBI:29991"/>
    </ligand>
</feature>
<evidence type="ECO:0000256" key="2">
    <source>
        <dbReference type="ARBA" id="ARBA00012286"/>
    </source>
</evidence>
<evidence type="ECO:0000256" key="4">
    <source>
        <dbReference type="ARBA" id="ARBA00022598"/>
    </source>
</evidence>
<dbReference type="Gene3D" id="3.90.1260.10">
    <property type="entry name" value="Argininosuccinate synthetase, chain A, domain 2"/>
    <property type="match status" value="1"/>
</dbReference>
<dbReference type="Pfam" id="PF20979">
    <property type="entry name" value="Arginosuc_syn_C"/>
    <property type="match status" value="1"/>
</dbReference>
<dbReference type="InterPro" id="IPR048267">
    <property type="entry name" value="Arginosuc_syn_N"/>
</dbReference>
<dbReference type="NCBIfam" id="NF001770">
    <property type="entry name" value="PRK00509.1"/>
    <property type="match status" value="1"/>
</dbReference>
<dbReference type="RefSeq" id="WP_213985959.1">
    <property type="nucleotide sequence ID" value="NZ_JAFMNX010000005.1"/>
</dbReference>
<dbReference type="PANTHER" id="PTHR11587:SF2">
    <property type="entry name" value="ARGININOSUCCINATE SYNTHASE"/>
    <property type="match status" value="1"/>
</dbReference>
<dbReference type="InterPro" id="IPR001518">
    <property type="entry name" value="Arginosuc_synth"/>
</dbReference>
<keyword evidence="4 8" id="KW-0436">Ligase</keyword>
<dbReference type="InterPro" id="IPR024074">
    <property type="entry name" value="AS_cat/multimer_dom_body"/>
</dbReference>
<keyword evidence="12" id="KW-1185">Reference proteome</keyword>
<dbReference type="InterPro" id="IPR014729">
    <property type="entry name" value="Rossmann-like_a/b/a_fold"/>
</dbReference>
<comment type="subcellular location">
    <subcellularLocation>
        <location evidence="8">Cytoplasm</location>
    </subcellularLocation>
</comment>
<dbReference type="InterPro" id="IPR048268">
    <property type="entry name" value="Arginosuc_syn_C"/>
</dbReference>
<keyword evidence="6 8" id="KW-0547">Nucleotide-binding</keyword>
<evidence type="ECO:0000259" key="10">
    <source>
        <dbReference type="Pfam" id="PF20979"/>
    </source>
</evidence>
<comment type="similarity">
    <text evidence="8">Belongs to the argininosuccinate synthase family. Type 1 subfamily.</text>
</comment>
<evidence type="ECO:0000256" key="8">
    <source>
        <dbReference type="HAMAP-Rule" id="MF_00005"/>
    </source>
</evidence>
<feature type="domain" description="Arginosuccinate synthase-like N-terminal" evidence="9">
    <location>
        <begin position="11"/>
        <end position="171"/>
    </location>
</feature>
<dbReference type="Proteomes" id="UP001297272">
    <property type="component" value="Unassembled WGS sequence"/>
</dbReference>
<dbReference type="EMBL" id="JAFMNX010000005">
    <property type="protein sequence ID" value="MBS9722302.1"/>
    <property type="molecule type" value="Genomic_DNA"/>
</dbReference>
<protein>
    <recommendedName>
        <fullName evidence="2 8">Argininosuccinate synthase</fullName>
        <ecNumber evidence="2 8">6.3.4.5</ecNumber>
    </recommendedName>
    <alternativeName>
        <fullName evidence="8">Citrulline--aspartate ligase</fullName>
    </alternativeName>
</protein>
<keyword evidence="5 8" id="KW-0028">Amino-acid biosynthesis</keyword>
<keyword evidence="3 8" id="KW-0055">Arginine biosynthesis</keyword>
<dbReference type="HAMAP" id="MF_00005">
    <property type="entry name" value="Arg_succ_synth_type1"/>
    <property type="match status" value="1"/>
</dbReference>
<feature type="binding site" evidence="8">
    <location>
        <position position="281"/>
    </location>
    <ligand>
        <name>L-citrulline</name>
        <dbReference type="ChEBI" id="CHEBI:57743"/>
    </ligand>
</feature>
<evidence type="ECO:0000256" key="3">
    <source>
        <dbReference type="ARBA" id="ARBA00022571"/>
    </source>
</evidence>
<evidence type="ECO:0000313" key="11">
    <source>
        <dbReference type="EMBL" id="MBS9722302.1"/>
    </source>
</evidence>
<evidence type="ECO:0000259" key="9">
    <source>
        <dbReference type="Pfam" id="PF00764"/>
    </source>
</evidence>
<dbReference type="NCBIfam" id="TIGR00032">
    <property type="entry name" value="argG"/>
    <property type="match status" value="1"/>
</dbReference>
<dbReference type="EC" id="6.3.4.5" evidence="2 8"/>
<dbReference type="CDD" id="cd01999">
    <property type="entry name" value="ASS"/>
    <property type="match status" value="1"/>
</dbReference>
<evidence type="ECO:0000256" key="7">
    <source>
        <dbReference type="ARBA" id="ARBA00022840"/>
    </source>
</evidence>
<feature type="domain" description="Arginosuccinate synthase C-terminal" evidence="10">
    <location>
        <begin position="183"/>
        <end position="400"/>
    </location>
</feature>
<feature type="binding site" evidence="8">
    <location>
        <position position="125"/>
    </location>
    <ligand>
        <name>L-aspartate</name>
        <dbReference type="ChEBI" id="CHEBI:29991"/>
    </ligand>
</feature>
<comment type="pathway">
    <text evidence="1 8">Amino-acid biosynthesis; L-arginine biosynthesis; L-arginine from L-ornithine and carbamoyl phosphate: step 2/3.</text>
</comment>
<keyword evidence="7 8" id="KW-0067">ATP-binding</keyword>
<comment type="subunit">
    <text evidence="8">Homotetramer.</text>
</comment>
<sequence>MSSSKPKDVKKVVLAYSGGLDTSIILKWLQTELNAEVVTFTADLGQGEELEPARKKAEMMGIKDIYIEDVREEFVRDFVFPMFRANAEYEGLYLLGTSIARPLISKRLVEIAKETGADAIAHGATGKGNDQVRFELSAYALNPDIKVIAPWRDWTFKSRTDLLQFAQEHQIQVTKDKQGEAPFSVDANLLHSSSEGKVLEDPWAEAPEYVHQRTVSPMDAPDQVTEITIGFAKGDAVSINGEALSPATLLAKLNDLGRDNGIGRLDLVENRFVGMKSRGVYETPGGTILLQAHRAIESITLDRGAAHLKDELMPRYAELIYNGFWFSPEREMLQALIDKSQEHVEGEVRLKLYKGNVIVSGRRSSKSLYSDALVTFEDDRGAYDQKDAAGFIRLNALRLRTLGARNRKA</sequence>
<organism evidence="11 12">
    <name type="scientific">Tianweitania aestuarii</name>
    <dbReference type="NCBI Taxonomy" id="2814886"/>
    <lineage>
        <taxon>Bacteria</taxon>
        <taxon>Pseudomonadati</taxon>
        <taxon>Pseudomonadota</taxon>
        <taxon>Alphaproteobacteria</taxon>
        <taxon>Hyphomicrobiales</taxon>
        <taxon>Phyllobacteriaceae</taxon>
        <taxon>Tianweitania</taxon>
    </lineage>
</organism>
<feature type="binding site" evidence="8">
    <location>
        <position position="123"/>
    </location>
    <ligand>
        <name>ATP</name>
        <dbReference type="ChEBI" id="CHEBI:30616"/>
    </ligand>
</feature>
<keyword evidence="8" id="KW-0963">Cytoplasm</keyword>
<comment type="catalytic activity">
    <reaction evidence="8">
        <text>L-citrulline + L-aspartate + ATP = 2-(N(omega)-L-arginino)succinate + AMP + diphosphate + H(+)</text>
        <dbReference type="Rhea" id="RHEA:10932"/>
        <dbReference type="ChEBI" id="CHEBI:15378"/>
        <dbReference type="ChEBI" id="CHEBI:29991"/>
        <dbReference type="ChEBI" id="CHEBI:30616"/>
        <dbReference type="ChEBI" id="CHEBI:33019"/>
        <dbReference type="ChEBI" id="CHEBI:57472"/>
        <dbReference type="ChEBI" id="CHEBI:57743"/>
        <dbReference type="ChEBI" id="CHEBI:456215"/>
        <dbReference type="EC" id="6.3.4.5"/>
    </reaction>
</comment>
<dbReference type="InterPro" id="IPR023434">
    <property type="entry name" value="Arginosuc_synth_type_1_subfam"/>
</dbReference>
<accession>A0ABS5RZ84</accession>
<feature type="binding site" evidence="8">
    <location>
        <position position="130"/>
    </location>
    <ligand>
        <name>L-aspartate</name>
        <dbReference type="ChEBI" id="CHEBI:29991"/>
    </ligand>
</feature>
<feature type="binding site" evidence="8">
    <location>
        <position position="129"/>
    </location>
    <ligand>
        <name>L-citrulline</name>
        <dbReference type="ChEBI" id="CHEBI:57743"/>
    </ligand>
</feature>